<sequence>MQIRPRKLILSIAAALACASFAQAEGLRLTSNVLWSLPDPWFGGFSGMEIGADGNTAYLVTDRSSLVRVRLIRRAGQITAIQTLSRKPLAYLSGKPLRNNAADSEGLAISADGAAYVSFEHDHRVGRVNLQTGAAGRLPDHPDFAGFPRNNGLEALAVHPDGSLVAIPENSGPEHEGFPIYRFDGKRWRVTGHIPRRGPFLPVGADFDADGLLYLAERTVTPLGFRTRIRRFNLAAPGLGETTLLTTLPGRFDNLESLSLWRDPAGNTRITMISDDNFLRIQRTQIVEFVLTK</sequence>
<dbReference type="Gene3D" id="2.130.10.10">
    <property type="entry name" value="YVTN repeat-like/Quinoprotein amine dehydrogenase"/>
    <property type="match status" value="1"/>
</dbReference>
<protein>
    <submittedName>
        <fullName evidence="3">Esterase-like activity of phytase family protein</fullName>
    </submittedName>
</protein>
<dbReference type="InterPro" id="IPR015943">
    <property type="entry name" value="WD40/YVTN_repeat-like_dom_sf"/>
</dbReference>
<dbReference type="InterPro" id="IPR014567">
    <property type="entry name" value="UCP031900"/>
</dbReference>
<dbReference type="SUPFAM" id="SSF63829">
    <property type="entry name" value="Calcium-dependent phosphotriesterase"/>
    <property type="match status" value="1"/>
</dbReference>
<evidence type="ECO:0000259" key="2">
    <source>
        <dbReference type="Pfam" id="PF13449"/>
    </source>
</evidence>
<dbReference type="Proteomes" id="UP001596353">
    <property type="component" value="Unassembled WGS sequence"/>
</dbReference>
<dbReference type="PIRSF" id="PIRSF031900">
    <property type="entry name" value="UCP031900"/>
    <property type="match status" value="1"/>
</dbReference>
<dbReference type="Pfam" id="PF13449">
    <property type="entry name" value="Phytase-like"/>
    <property type="match status" value="1"/>
</dbReference>
<dbReference type="EMBL" id="JBHSWG010000001">
    <property type="protein sequence ID" value="MFC6761256.1"/>
    <property type="molecule type" value="Genomic_DNA"/>
</dbReference>
<feature type="signal peptide" evidence="1">
    <location>
        <begin position="1"/>
        <end position="24"/>
    </location>
</feature>
<evidence type="ECO:0000313" key="3">
    <source>
        <dbReference type="EMBL" id="MFC6761256.1"/>
    </source>
</evidence>
<keyword evidence="4" id="KW-1185">Reference proteome</keyword>
<name>A0ABW2B6M8_9RHOB</name>
<comment type="caution">
    <text evidence="3">The sequence shown here is derived from an EMBL/GenBank/DDBJ whole genome shotgun (WGS) entry which is preliminary data.</text>
</comment>
<dbReference type="PROSITE" id="PS51257">
    <property type="entry name" value="PROKAR_LIPOPROTEIN"/>
    <property type="match status" value="1"/>
</dbReference>
<accession>A0ABW2B6M8</accession>
<evidence type="ECO:0000313" key="4">
    <source>
        <dbReference type="Proteomes" id="UP001596353"/>
    </source>
</evidence>
<feature type="chain" id="PRO_5046164602" evidence="1">
    <location>
        <begin position="25"/>
        <end position="293"/>
    </location>
</feature>
<reference evidence="4" key="1">
    <citation type="journal article" date="2019" name="Int. J. Syst. Evol. Microbiol.">
        <title>The Global Catalogue of Microorganisms (GCM) 10K type strain sequencing project: providing services to taxonomists for standard genome sequencing and annotation.</title>
        <authorList>
            <consortium name="The Broad Institute Genomics Platform"/>
            <consortium name="The Broad Institute Genome Sequencing Center for Infectious Disease"/>
            <person name="Wu L."/>
            <person name="Ma J."/>
        </authorList>
    </citation>
    <scope>NUCLEOTIDE SEQUENCE [LARGE SCALE GENOMIC DNA]</scope>
    <source>
        <strain evidence="4">CCUG 66188</strain>
    </source>
</reference>
<evidence type="ECO:0000256" key="1">
    <source>
        <dbReference type="SAM" id="SignalP"/>
    </source>
</evidence>
<keyword evidence="1" id="KW-0732">Signal</keyword>
<organism evidence="3 4">
    <name type="scientific">Sulfitobacter porphyrae</name>
    <dbReference type="NCBI Taxonomy" id="1246864"/>
    <lineage>
        <taxon>Bacteria</taxon>
        <taxon>Pseudomonadati</taxon>
        <taxon>Pseudomonadota</taxon>
        <taxon>Alphaproteobacteria</taxon>
        <taxon>Rhodobacterales</taxon>
        <taxon>Roseobacteraceae</taxon>
        <taxon>Sulfitobacter</taxon>
    </lineage>
</organism>
<feature type="domain" description="Phytase-like" evidence="2">
    <location>
        <begin position="41"/>
        <end position="278"/>
    </location>
</feature>
<dbReference type="InterPro" id="IPR027372">
    <property type="entry name" value="Phytase-like_dom"/>
</dbReference>
<proteinExistence type="predicted"/>
<gene>
    <name evidence="3" type="ORF">ACFQFQ_20235</name>
</gene>